<evidence type="ECO:0000259" key="2">
    <source>
        <dbReference type="Pfam" id="PF03372"/>
    </source>
</evidence>
<dbReference type="EMBL" id="JAACJK010000227">
    <property type="protein sequence ID" value="KAF5311308.1"/>
    <property type="molecule type" value="Genomic_DNA"/>
</dbReference>
<feature type="domain" description="Endonuclease/exonuclease/phosphatase" evidence="2">
    <location>
        <begin position="441"/>
        <end position="658"/>
    </location>
</feature>
<accession>A0A8H5ETC7</accession>
<feature type="region of interest" description="Disordered" evidence="1">
    <location>
        <begin position="1"/>
        <end position="100"/>
    </location>
</feature>
<dbReference type="AlphaFoldDB" id="A0A8H5ETC7"/>
<dbReference type="Proteomes" id="UP000541558">
    <property type="component" value="Unassembled WGS sequence"/>
</dbReference>
<reference evidence="3 4" key="1">
    <citation type="journal article" date="2020" name="ISME J.">
        <title>Uncovering the hidden diversity of litter-decomposition mechanisms in mushroom-forming fungi.</title>
        <authorList>
            <person name="Floudas D."/>
            <person name="Bentzer J."/>
            <person name="Ahren D."/>
            <person name="Johansson T."/>
            <person name="Persson P."/>
            <person name="Tunlid A."/>
        </authorList>
    </citation>
    <scope>NUCLEOTIDE SEQUENCE [LARGE SCALE GENOMIC DNA]</scope>
    <source>
        <strain evidence="3 4">CBS 175.51</strain>
    </source>
</reference>
<protein>
    <recommendedName>
        <fullName evidence="2">Endonuclease/exonuclease/phosphatase domain-containing protein</fullName>
    </recommendedName>
</protein>
<comment type="caution">
    <text evidence="3">The sequence shown here is derived from an EMBL/GenBank/DDBJ whole genome shotgun (WGS) entry which is preliminary data.</text>
</comment>
<evidence type="ECO:0000313" key="3">
    <source>
        <dbReference type="EMBL" id="KAF5311308.1"/>
    </source>
</evidence>
<dbReference type="SUPFAM" id="SSF56219">
    <property type="entry name" value="DNase I-like"/>
    <property type="match status" value="1"/>
</dbReference>
<sequence length="687" mass="74118">MTSRNGDDGPQAGGRLLFSDLHGKEEDSVSIEGSPELAQSDVEDEGAEERTGMGGVDDMGDMEDMYTDGDEPTQPLEEEDGARDGVPGAPPGPFDTANARALRNRVVSKTAPVKKSRSRPTLPSPASFALERRIDSLDNTVTTLQATVKELGERVRALQISGDADGVGGAPPAALGELRSGVEGLEKECRIIMVTLKEQVHPALKSRIAFEAEARATLNGLKSDVGSLLPLKSTASAYGERLLKLELAGRNAPAPVVPSKRARDEDRPLFAFPGSHVQPSDDSTMRMAPMPTHRPSVSPSRGPGGPPPGGPPPPVSAPNSLPNLRRPPVKVVLVKIEPVDTKGVGERPALVGWLNAAKWSPLPGSPSKKQLVDSVEGVWFSGELTHLIVKTWTRPAAYEFADAWNTHVKRTVALCAGSVAETMVQENWLDNTASHRVSIRSWNIHGNFALRMACSDFFEEISQYDIHFFQETHMHSDWFGTVKEVEGQDGGVVALVRDGLGFVKSDELSSVDVLVLESPELVLVGVYILPEGSRWGTFTDISPFVELEELMVSLRMLEKPVMLMGDFNARIGSSGERVLDDRITRPSARGKVLLEICDDNGFVICNGLPRFGDYGQRITSHHRGVGTAVVDYVIGNDRAMAKVISMGVGAERAGFSDHAELFVEVECGGQRGDAPSARLPTKNRDLP</sequence>
<proteinExistence type="predicted"/>
<organism evidence="3 4">
    <name type="scientific">Ephemerocybe angulata</name>
    <dbReference type="NCBI Taxonomy" id="980116"/>
    <lineage>
        <taxon>Eukaryota</taxon>
        <taxon>Fungi</taxon>
        <taxon>Dikarya</taxon>
        <taxon>Basidiomycota</taxon>
        <taxon>Agaricomycotina</taxon>
        <taxon>Agaricomycetes</taxon>
        <taxon>Agaricomycetidae</taxon>
        <taxon>Agaricales</taxon>
        <taxon>Agaricineae</taxon>
        <taxon>Psathyrellaceae</taxon>
        <taxon>Ephemerocybe</taxon>
    </lineage>
</organism>
<dbReference type="Gene3D" id="3.60.10.10">
    <property type="entry name" value="Endonuclease/exonuclease/phosphatase"/>
    <property type="match status" value="1"/>
</dbReference>
<keyword evidence="4" id="KW-1185">Reference proteome</keyword>
<dbReference type="InterPro" id="IPR036691">
    <property type="entry name" value="Endo/exonu/phosph_ase_sf"/>
</dbReference>
<feature type="compositionally biased region" description="Pro residues" evidence="1">
    <location>
        <begin position="304"/>
        <end position="316"/>
    </location>
</feature>
<dbReference type="Pfam" id="PF03372">
    <property type="entry name" value="Exo_endo_phos"/>
    <property type="match status" value="1"/>
</dbReference>
<evidence type="ECO:0000313" key="4">
    <source>
        <dbReference type="Proteomes" id="UP000541558"/>
    </source>
</evidence>
<dbReference type="InterPro" id="IPR005135">
    <property type="entry name" value="Endo/exonuclease/phosphatase"/>
</dbReference>
<gene>
    <name evidence="3" type="ORF">D9611_012569</name>
</gene>
<feature type="compositionally biased region" description="Acidic residues" evidence="1">
    <location>
        <begin position="58"/>
        <end position="81"/>
    </location>
</feature>
<dbReference type="GO" id="GO:0003824">
    <property type="term" value="F:catalytic activity"/>
    <property type="evidence" value="ECO:0007669"/>
    <property type="project" value="InterPro"/>
</dbReference>
<dbReference type="OrthoDB" id="3051112at2759"/>
<evidence type="ECO:0000256" key="1">
    <source>
        <dbReference type="SAM" id="MobiDB-lite"/>
    </source>
</evidence>
<name>A0A8H5ETC7_9AGAR</name>
<feature type="region of interest" description="Disordered" evidence="1">
    <location>
        <begin position="252"/>
        <end position="323"/>
    </location>
</feature>